<feature type="region of interest" description="Disordered" evidence="1">
    <location>
        <begin position="328"/>
        <end position="351"/>
    </location>
</feature>
<dbReference type="AlphaFoldDB" id="A0A1Z4JTH4"/>
<geneLocation type="plasmid" evidence="2">
    <name>plasmid3</name>
</geneLocation>
<keyword evidence="3" id="KW-1185">Reference proteome</keyword>
<gene>
    <name evidence="2" type="ORF">NIES2135_68150</name>
</gene>
<dbReference type="EMBL" id="AP018206">
    <property type="protein sequence ID" value="BAY59938.1"/>
    <property type="molecule type" value="Genomic_DNA"/>
</dbReference>
<proteinExistence type="predicted"/>
<evidence type="ECO:0000313" key="2">
    <source>
        <dbReference type="EMBL" id="BAY59938.1"/>
    </source>
</evidence>
<sequence length="527" mass="59605">MKLSTSQFNPAQNSESNFYALFPHRYDYLWAEHPAPGERPQWQTQSKHPLSDRLLQQGAFLYGVRFGSRTNYVLIDIDKNSAYHPSRDPFAIQRLTGALEQIGLVSYVAVTSSHSGGLHIYFPFTAEQKSYQMGRVVQVIAQNAGFKVKPGHLELFPNARPYQEKLSLYAGHRLPLQLGSYLLGPDFEPIFTIEAEFVRQWQFAQARNDISTEVIDQVWKTAHRQERAITKNAAKFLNDLDAEIEPGWTGTGQTNWILSKVADREFIFRHVLSGGEPLEGESLVAAILQVVTSLPGYKEFCRHQHEIENRVRDWARCVEKHRYHYGGTKAKLMGNSSPQSKPPNQNALKAEDAQRRIREAVADLIAKDEFPSAITARRKAIERYGISPTTLNKYRSLWHPNELDHTPKDQPEKVPAEKSSEPLSNKDVQTLSLNKFLDTSAAPLEQAEVLNDRIGGCGGSSIPPALKQKILAKLEQARRGHSVVSIETKRQQRASEQYQAKLTRWLESGDPILVKEARERLGLPPLT</sequence>
<evidence type="ECO:0000256" key="1">
    <source>
        <dbReference type="SAM" id="MobiDB-lite"/>
    </source>
</evidence>
<reference evidence="2 3" key="1">
    <citation type="submission" date="2017-06" db="EMBL/GenBank/DDBJ databases">
        <title>Genome sequencing of cyanobaciteial culture collection at National Institute for Environmental Studies (NIES).</title>
        <authorList>
            <person name="Hirose Y."/>
            <person name="Shimura Y."/>
            <person name="Fujisawa T."/>
            <person name="Nakamura Y."/>
            <person name="Kawachi M."/>
        </authorList>
    </citation>
    <scope>NUCLEOTIDE SEQUENCE [LARGE SCALE GENOMIC DNA]</scope>
    <source>
        <strain evidence="2 3">NIES-2135</strain>
        <plasmid evidence="3">Plasmid Plasmid3 dna</plasmid>
    </source>
</reference>
<dbReference type="Proteomes" id="UP000217895">
    <property type="component" value="Plasmid Plasmid3 dna"/>
</dbReference>
<name>A0A1Z4JTH4_LEPBY</name>
<feature type="region of interest" description="Disordered" evidence="1">
    <location>
        <begin position="400"/>
        <end position="426"/>
    </location>
</feature>
<dbReference type="CDD" id="cd00525">
    <property type="entry name" value="AE_Prim_S_like"/>
    <property type="match status" value="1"/>
</dbReference>
<accession>A0A1Z4JTH4</accession>
<protein>
    <submittedName>
        <fullName evidence="2">Uncharacterized protein</fullName>
    </submittedName>
</protein>
<feature type="compositionally biased region" description="Basic and acidic residues" evidence="1">
    <location>
        <begin position="401"/>
        <end position="420"/>
    </location>
</feature>
<organism evidence="2 3">
    <name type="scientific">Leptolyngbya boryana NIES-2135</name>
    <dbReference type="NCBI Taxonomy" id="1973484"/>
    <lineage>
        <taxon>Bacteria</taxon>
        <taxon>Bacillati</taxon>
        <taxon>Cyanobacteriota</taxon>
        <taxon>Cyanophyceae</taxon>
        <taxon>Leptolyngbyales</taxon>
        <taxon>Leptolyngbyaceae</taxon>
        <taxon>Leptolyngbya group</taxon>
        <taxon>Leptolyngbya</taxon>
    </lineage>
</organism>
<evidence type="ECO:0000313" key="3">
    <source>
        <dbReference type="Proteomes" id="UP000217895"/>
    </source>
</evidence>
<feature type="compositionally biased region" description="Polar residues" evidence="1">
    <location>
        <begin position="334"/>
        <end position="347"/>
    </location>
</feature>
<keyword evidence="2" id="KW-0614">Plasmid</keyword>